<sequence>MPEDAADSAYRVTQVCENVSTIVDEAETVEGVCHSSEVGTETGSSVEKACEDEDDLPLSSFKKSQKSPLKEIKLSDLCQPRHKKWYSNIYQTPEGSEDEHAVEPQTACCSTQLSGNKENQPVRCGDFLLFVKENQFYPIRSQIKRLFVKI</sequence>
<dbReference type="EMBL" id="CM046107">
    <property type="protein sequence ID" value="KAI8431971.1"/>
    <property type="molecule type" value="Genomic_DNA"/>
</dbReference>
<dbReference type="Proteomes" id="UP001064048">
    <property type="component" value="Chromosome 7"/>
</dbReference>
<keyword evidence="2" id="KW-1185">Reference proteome</keyword>
<accession>A0ACC0K7G4</accession>
<name>A0ACC0K7G4_CHOFU</name>
<gene>
    <name evidence="1" type="ORF">MSG28_004503</name>
</gene>
<evidence type="ECO:0000313" key="2">
    <source>
        <dbReference type="Proteomes" id="UP001064048"/>
    </source>
</evidence>
<proteinExistence type="predicted"/>
<comment type="caution">
    <text evidence="1">The sequence shown here is derived from an EMBL/GenBank/DDBJ whole genome shotgun (WGS) entry which is preliminary data.</text>
</comment>
<reference evidence="1 2" key="1">
    <citation type="journal article" date="2022" name="Genome Biol. Evol.">
        <title>The Spruce Budworm Genome: Reconstructing the Evolutionary History of Antifreeze Proteins.</title>
        <authorList>
            <person name="Beliveau C."/>
            <person name="Gagne P."/>
            <person name="Picq S."/>
            <person name="Vernygora O."/>
            <person name="Keeling C.I."/>
            <person name="Pinkney K."/>
            <person name="Doucet D."/>
            <person name="Wen F."/>
            <person name="Johnston J.S."/>
            <person name="Maaroufi H."/>
            <person name="Boyle B."/>
            <person name="Laroche J."/>
            <person name="Dewar K."/>
            <person name="Juretic N."/>
            <person name="Blackburn G."/>
            <person name="Nisole A."/>
            <person name="Brunet B."/>
            <person name="Brandao M."/>
            <person name="Lumley L."/>
            <person name="Duan J."/>
            <person name="Quan G."/>
            <person name="Lucarotti C.J."/>
            <person name="Roe A.D."/>
            <person name="Sperling F.A.H."/>
            <person name="Levesque R.C."/>
            <person name="Cusson M."/>
        </authorList>
    </citation>
    <scope>NUCLEOTIDE SEQUENCE [LARGE SCALE GENOMIC DNA]</scope>
    <source>
        <strain evidence="1">Glfc:IPQL:Cfum</strain>
    </source>
</reference>
<protein>
    <submittedName>
        <fullName evidence="1">Uncharacterized protein</fullName>
    </submittedName>
</protein>
<evidence type="ECO:0000313" key="1">
    <source>
        <dbReference type="EMBL" id="KAI8431971.1"/>
    </source>
</evidence>
<organism evidence="1 2">
    <name type="scientific">Choristoneura fumiferana</name>
    <name type="common">Spruce budworm moth</name>
    <name type="synonym">Archips fumiferana</name>
    <dbReference type="NCBI Taxonomy" id="7141"/>
    <lineage>
        <taxon>Eukaryota</taxon>
        <taxon>Metazoa</taxon>
        <taxon>Ecdysozoa</taxon>
        <taxon>Arthropoda</taxon>
        <taxon>Hexapoda</taxon>
        <taxon>Insecta</taxon>
        <taxon>Pterygota</taxon>
        <taxon>Neoptera</taxon>
        <taxon>Endopterygota</taxon>
        <taxon>Lepidoptera</taxon>
        <taxon>Glossata</taxon>
        <taxon>Ditrysia</taxon>
        <taxon>Tortricoidea</taxon>
        <taxon>Tortricidae</taxon>
        <taxon>Tortricinae</taxon>
        <taxon>Choristoneura</taxon>
    </lineage>
</organism>